<gene>
    <name evidence="2" type="ORF">E0F88_11430</name>
</gene>
<dbReference type="EMBL" id="SMFL01000003">
    <property type="protein sequence ID" value="TDE16825.1"/>
    <property type="molecule type" value="Genomic_DNA"/>
</dbReference>
<dbReference type="Proteomes" id="UP000294850">
    <property type="component" value="Unassembled WGS sequence"/>
</dbReference>
<feature type="signal peptide" evidence="1">
    <location>
        <begin position="1"/>
        <end position="17"/>
    </location>
</feature>
<protein>
    <recommendedName>
        <fullName evidence="4">Carboxypeptidase-like regulatory domain-containing protein</fullName>
    </recommendedName>
</protein>
<evidence type="ECO:0000313" key="2">
    <source>
        <dbReference type="EMBL" id="TDE16825.1"/>
    </source>
</evidence>
<sequence length="880" mass="100836">MRCWFVLFFLLPFTAFSKSVFTGSVSDHRATSLQGINIAVQTHGKSGMIAFAISDKDGKFIISASNPSDTLYISAYGLGYSTQQFKISNKTQEILFRLSEQSIQLREVAIKPNPITRHVDTLNYDVSSFKNQSDRTISDLIRKLPGIEIEPGGRILYQGNPINKYYIEGLDLLEGKYSLANENLSVDAVSKVQVLENHQPIRILDSLVFSENAALNIRLKSKVTTTGTAQLGAGFAPLLWDAKLTPMIFTKKNQFIASYQANNTGNDASTQLRNLTFSNPANRFENRQDIVDWVQIIALPPPDFPASRWLNNNIHVGSINYLKRIKNDFDIRVNASYLNDYQQQQGHTTTIYFTPADTISLSERKYNRLFFNRLETDITLNKNTKKTFFKNQFAVKSSWDKSMGFVKRTSDSLTQSTQKPSFIISNTLNDVFRVGSQLISFDSFVSWLRTPQSLTVTPGQFEMLLSQGNPYQQIEQEALQTAFYTHHILSLTKRIHSFTILPQVGFQIEKNKFESALIPMSEGKELEPGIAYSNHTRWQRLKYYIGLKTQFNKMSWRIEIDVPFSYNRYEVSDKWLDRERDLTKLIAEPRISIRYDFNSYLSANGSLSLKHHFGEIKDSYFCYLLKNYRTLVRQDTPLFHNKAVVLNIGISYRNPIVGVFGNVHYSRTLTHQNLLYETKISQQGGTELYAIEKENHLLSSSVSFQIGKYISALKTNISLGSGINFNRRSQLLNGTAIEAKNLSFIPNFKITSNFADWAEIDYHYKVLSYQNELADVSRQRSVQHRHQLNLGVYPFKQGYIGVQNSVFSNNFGNKATPPTLFADLTLRYTIKEKKIDIEIFWNNVFNTSLLTTISASSFTYLESDYRLRPSQLLLKFKFSY</sequence>
<organism evidence="2 3">
    <name type="scientific">Dyadobacter psychrotolerans</name>
    <dbReference type="NCBI Taxonomy" id="2541721"/>
    <lineage>
        <taxon>Bacteria</taxon>
        <taxon>Pseudomonadati</taxon>
        <taxon>Bacteroidota</taxon>
        <taxon>Cytophagia</taxon>
        <taxon>Cytophagales</taxon>
        <taxon>Spirosomataceae</taxon>
        <taxon>Dyadobacter</taxon>
    </lineage>
</organism>
<dbReference type="Pfam" id="PF13715">
    <property type="entry name" value="CarbopepD_reg_2"/>
    <property type="match status" value="1"/>
</dbReference>
<dbReference type="SUPFAM" id="SSF56935">
    <property type="entry name" value="Porins"/>
    <property type="match status" value="1"/>
</dbReference>
<dbReference type="RefSeq" id="WP_131958357.1">
    <property type="nucleotide sequence ID" value="NZ_SMFL01000003.1"/>
</dbReference>
<dbReference type="AlphaFoldDB" id="A0A4R5DZF4"/>
<feature type="chain" id="PRO_5020236286" description="Carboxypeptidase-like regulatory domain-containing protein" evidence="1">
    <location>
        <begin position="18"/>
        <end position="880"/>
    </location>
</feature>
<name>A0A4R5DZF4_9BACT</name>
<evidence type="ECO:0000313" key="3">
    <source>
        <dbReference type="Proteomes" id="UP000294850"/>
    </source>
</evidence>
<evidence type="ECO:0008006" key="4">
    <source>
        <dbReference type="Google" id="ProtNLM"/>
    </source>
</evidence>
<dbReference type="SUPFAM" id="SSF49464">
    <property type="entry name" value="Carboxypeptidase regulatory domain-like"/>
    <property type="match status" value="1"/>
</dbReference>
<reference evidence="2 3" key="1">
    <citation type="submission" date="2019-03" db="EMBL/GenBank/DDBJ databases">
        <title>Dyadobacter AR-3-6 sp. nov., isolated from arctic soil.</title>
        <authorList>
            <person name="Chaudhary D.K."/>
        </authorList>
    </citation>
    <scope>NUCLEOTIDE SEQUENCE [LARGE SCALE GENOMIC DNA]</scope>
    <source>
        <strain evidence="2 3">AR-3-6</strain>
    </source>
</reference>
<comment type="caution">
    <text evidence="2">The sequence shown here is derived from an EMBL/GenBank/DDBJ whole genome shotgun (WGS) entry which is preliminary data.</text>
</comment>
<dbReference type="InterPro" id="IPR008969">
    <property type="entry name" value="CarboxyPept-like_regulatory"/>
</dbReference>
<accession>A0A4R5DZF4</accession>
<dbReference type="OrthoDB" id="603275at2"/>
<proteinExistence type="predicted"/>
<evidence type="ECO:0000256" key="1">
    <source>
        <dbReference type="SAM" id="SignalP"/>
    </source>
</evidence>
<keyword evidence="3" id="KW-1185">Reference proteome</keyword>
<keyword evidence="1" id="KW-0732">Signal</keyword>